<dbReference type="InterPro" id="IPR011032">
    <property type="entry name" value="GroES-like_sf"/>
</dbReference>
<evidence type="ECO:0000313" key="3">
    <source>
        <dbReference type="Proteomes" id="UP000294576"/>
    </source>
</evidence>
<gene>
    <name evidence="2" type="ORF">EV132_101665</name>
</gene>
<dbReference type="EMBL" id="SMBH01000001">
    <property type="protein sequence ID" value="TCU20598.1"/>
    <property type="molecule type" value="Genomic_DNA"/>
</dbReference>
<protein>
    <submittedName>
        <fullName evidence="2">NADPH:quinone reductase-like Zn-dependent oxidoreductase</fullName>
    </submittedName>
</protein>
<dbReference type="Pfam" id="PF00107">
    <property type="entry name" value="ADH_zinc_N"/>
    <property type="match status" value="1"/>
</dbReference>
<organism evidence="2 3">
    <name type="scientific">Rhizobium sullae</name>
    <name type="common">Rhizobium hedysari</name>
    <dbReference type="NCBI Taxonomy" id="50338"/>
    <lineage>
        <taxon>Bacteria</taxon>
        <taxon>Pseudomonadati</taxon>
        <taxon>Pseudomonadota</taxon>
        <taxon>Alphaproteobacteria</taxon>
        <taxon>Hyphomicrobiales</taxon>
        <taxon>Rhizobiaceae</taxon>
        <taxon>Rhizobium/Agrobacterium group</taxon>
        <taxon>Rhizobium</taxon>
    </lineage>
</organism>
<name>A0A4R3QFV5_RHISU</name>
<proteinExistence type="predicted"/>
<dbReference type="InterPro" id="IPR036291">
    <property type="entry name" value="NAD(P)-bd_dom_sf"/>
</dbReference>
<dbReference type="InterPro" id="IPR013149">
    <property type="entry name" value="ADH-like_C"/>
</dbReference>
<dbReference type="RefSeq" id="WP_132558922.1">
    <property type="nucleotide sequence ID" value="NZ_SMBH01000001.1"/>
</dbReference>
<accession>A0A4R3QFV5</accession>
<dbReference type="PANTHER" id="PTHR43677">
    <property type="entry name" value="SHORT-CHAIN DEHYDROGENASE/REDUCTASE"/>
    <property type="match status" value="1"/>
</dbReference>
<dbReference type="InterPro" id="IPR013154">
    <property type="entry name" value="ADH-like_N"/>
</dbReference>
<dbReference type="Pfam" id="PF08240">
    <property type="entry name" value="ADH_N"/>
    <property type="match status" value="1"/>
</dbReference>
<evidence type="ECO:0000259" key="1">
    <source>
        <dbReference type="SMART" id="SM00829"/>
    </source>
</evidence>
<dbReference type="PANTHER" id="PTHR43677:SF4">
    <property type="entry name" value="QUINONE OXIDOREDUCTASE-LIKE PROTEIN 2"/>
    <property type="match status" value="1"/>
</dbReference>
<dbReference type="CDD" id="cd08241">
    <property type="entry name" value="QOR1"/>
    <property type="match status" value="1"/>
</dbReference>
<dbReference type="InterPro" id="IPR002364">
    <property type="entry name" value="Quin_OxRdtase/zeta-crystal_CS"/>
</dbReference>
<dbReference type="GO" id="GO:0008270">
    <property type="term" value="F:zinc ion binding"/>
    <property type="evidence" value="ECO:0007669"/>
    <property type="project" value="InterPro"/>
</dbReference>
<dbReference type="GO" id="GO:0016491">
    <property type="term" value="F:oxidoreductase activity"/>
    <property type="evidence" value="ECO:0007669"/>
    <property type="project" value="InterPro"/>
</dbReference>
<dbReference type="Gene3D" id="3.40.50.720">
    <property type="entry name" value="NAD(P)-binding Rossmann-like Domain"/>
    <property type="match status" value="1"/>
</dbReference>
<reference evidence="2 3" key="1">
    <citation type="submission" date="2019-03" db="EMBL/GenBank/DDBJ databases">
        <title>Genomic Encyclopedia of Type Strains, Phase IV (KMG-V): Genome sequencing to study the core and pangenomes of soil and plant-associated prokaryotes.</title>
        <authorList>
            <person name="Whitman W."/>
        </authorList>
    </citation>
    <scope>NUCLEOTIDE SEQUENCE [LARGE SCALE GENOMIC DNA]</scope>
    <source>
        <strain evidence="2 3">Hc14</strain>
    </source>
</reference>
<dbReference type="PROSITE" id="PS01162">
    <property type="entry name" value="QOR_ZETA_CRYSTAL"/>
    <property type="match status" value="1"/>
</dbReference>
<dbReference type="SUPFAM" id="SSF50129">
    <property type="entry name" value="GroES-like"/>
    <property type="match status" value="1"/>
</dbReference>
<sequence>MRRFAATELGALEAFRFEEVPTPVPGPGQVRIRTQAVALGFVDGLIIAGKYQMVPALPFTPGGEIGGLVDMVGPGVHDIREGARVVTWQLGGGLADYVVVSAAETDIIPDELDIGTAAAVLVDYQTARYALFERGQLKAGETVLVAGAAGGVGSAAVQIARNHGARVIALVSDPARHGRAMEMGAIAAISPSAPHLRDELRRLAPDGINVVVDPVGGSLSETLFRSLAKEGRHLVIGFADGTIPAIRSNLALVKSASLVGVDLRHFVAAYPDAARQARQALFEGIVEGKLAPPAVTSFQFANAKEALAETLSRIKNGKPVVMVQEIASPLR</sequence>
<dbReference type="SMART" id="SM00829">
    <property type="entry name" value="PKS_ER"/>
    <property type="match status" value="1"/>
</dbReference>
<dbReference type="InterPro" id="IPR020843">
    <property type="entry name" value="ER"/>
</dbReference>
<dbReference type="Gene3D" id="3.90.180.10">
    <property type="entry name" value="Medium-chain alcohol dehydrogenases, catalytic domain"/>
    <property type="match status" value="1"/>
</dbReference>
<comment type="caution">
    <text evidence="2">The sequence shown here is derived from an EMBL/GenBank/DDBJ whole genome shotgun (WGS) entry which is preliminary data.</text>
</comment>
<dbReference type="AlphaFoldDB" id="A0A4R3QFV5"/>
<feature type="domain" description="Enoyl reductase (ER)" evidence="1">
    <location>
        <begin position="10"/>
        <end position="321"/>
    </location>
</feature>
<evidence type="ECO:0000313" key="2">
    <source>
        <dbReference type="EMBL" id="TCU20598.1"/>
    </source>
</evidence>
<dbReference type="Proteomes" id="UP000294576">
    <property type="component" value="Unassembled WGS sequence"/>
</dbReference>
<dbReference type="InterPro" id="IPR051397">
    <property type="entry name" value="Zn-ADH-like_protein"/>
</dbReference>
<dbReference type="SUPFAM" id="SSF51735">
    <property type="entry name" value="NAD(P)-binding Rossmann-fold domains"/>
    <property type="match status" value="1"/>
</dbReference>